<dbReference type="InterPro" id="IPR036249">
    <property type="entry name" value="Thioredoxin-like_sf"/>
</dbReference>
<accession>A0ABW5YC88</accession>
<dbReference type="Pfam" id="PF00578">
    <property type="entry name" value="AhpC-TSA"/>
    <property type="match status" value="1"/>
</dbReference>
<protein>
    <submittedName>
        <fullName evidence="3">TlpA family protein disulfide reductase</fullName>
    </submittedName>
</protein>
<keyword evidence="1" id="KW-0732">Signal</keyword>
<evidence type="ECO:0000313" key="3">
    <source>
        <dbReference type="EMBL" id="MFD2872948.1"/>
    </source>
</evidence>
<dbReference type="Gene3D" id="3.40.30.10">
    <property type="entry name" value="Glutaredoxin"/>
    <property type="match status" value="1"/>
</dbReference>
<dbReference type="PROSITE" id="PS51352">
    <property type="entry name" value="THIOREDOXIN_2"/>
    <property type="match status" value="1"/>
</dbReference>
<dbReference type="InterPro" id="IPR000866">
    <property type="entry name" value="AhpC/TSA"/>
</dbReference>
<feature type="domain" description="Thioredoxin" evidence="2">
    <location>
        <begin position="121"/>
        <end position="257"/>
    </location>
</feature>
<dbReference type="Proteomes" id="UP001597557">
    <property type="component" value="Unassembled WGS sequence"/>
</dbReference>
<dbReference type="InterPro" id="IPR050553">
    <property type="entry name" value="Thioredoxin_ResA/DsbE_sf"/>
</dbReference>
<dbReference type="RefSeq" id="WP_377185180.1">
    <property type="nucleotide sequence ID" value="NZ_JBHUPD010000002.1"/>
</dbReference>
<dbReference type="CDD" id="cd02966">
    <property type="entry name" value="TlpA_like_family"/>
    <property type="match status" value="1"/>
</dbReference>
<organism evidence="3 4">
    <name type="scientific">Mucilaginibacter ximonensis</name>
    <dbReference type="NCBI Taxonomy" id="538021"/>
    <lineage>
        <taxon>Bacteria</taxon>
        <taxon>Pseudomonadati</taxon>
        <taxon>Bacteroidota</taxon>
        <taxon>Sphingobacteriia</taxon>
        <taxon>Sphingobacteriales</taxon>
        <taxon>Sphingobacteriaceae</taxon>
        <taxon>Mucilaginibacter</taxon>
    </lineage>
</organism>
<feature type="chain" id="PRO_5047502873" evidence="1">
    <location>
        <begin position="21"/>
        <end position="257"/>
    </location>
</feature>
<evidence type="ECO:0000259" key="2">
    <source>
        <dbReference type="PROSITE" id="PS51352"/>
    </source>
</evidence>
<evidence type="ECO:0000256" key="1">
    <source>
        <dbReference type="SAM" id="SignalP"/>
    </source>
</evidence>
<dbReference type="PANTHER" id="PTHR42852:SF18">
    <property type="entry name" value="CHROMOSOME UNDETERMINED SCAFFOLD_47, WHOLE GENOME SHOTGUN SEQUENCE"/>
    <property type="match status" value="1"/>
</dbReference>
<feature type="signal peptide" evidence="1">
    <location>
        <begin position="1"/>
        <end position="20"/>
    </location>
</feature>
<evidence type="ECO:0000313" key="4">
    <source>
        <dbReference type="Proteomes" id="UP001597557"/>
    </source>
</evidence>
<name>A0ABW5YC88_9SPHI</name>
<dbReference type="PANTHER" id="PTHR42852">
    <property type="entry name" value="THIOL:DISULFIDE INTERCHANGE PROTEIN DSBE"/>
    <property type="match status" value="1"/>
</dbReference>
<reference evidence="4" key="1">
    <citation type="journal article" date="2019" name="Int. J. Syst. Evol. Microbiol.">
        <title>The Global Catalogue of Microorganisms (GCM) 10K type strain sequencing project: providing services to taxonomists for standard genome sequencing and annotation.</title>
        <authorList>
            <consortium name="The Broad Institute Genomics Platform"/>
            <consortium name="The Broad Institute Genome Sequencing Center for Infectious Disease"/>
            <person name="Wu L."/>
            <person name="Ma J."/>
        </authorList>
    </citation>
    <scope>NUCLEOTIDE SEQUENCE [LARGE SCALE GENOMIC DNA]</scope>
    <source>
        <strain evidence="4">KCTC 22437</strain>
    </source>
</reference>
<dbReference type="InterPro" id="IPR013766">
    <property type="entry name" value="Thioredoxin_domain"/>
</dbReference>
<keyword evidence="4" id="KW-1185">Reference proteome</keyword>
<gene>
    <name evidence="3" type="ORF">ACFS5N_10750</name>
</gene>
<comment type="caution">
    <text evidence="3">The sequence shown here is derived from an EMBL/GenBank/DDBJ whole genome shotgun (WGS) entry which is preliminary data.</text>
</comment>
<sequence>MRSRFLVFILSFALVWSAAAQKPGRPQVDPSTVMQLGTNFSYYNRDHVRLSEDFTAYNEHNKKISKLQFLEALTSAKYLPLHLTSAPGSWAYKLYPFKGHYDKEVADITAQFAGYELDHYKCEGRKFPAFKFTDLNGNVYTNANTKGKILVLKSWFIRCQACNLEMPELNTVVDKYRNRKDILFVSIAFDSKASLIKFNKRKGFKYAIASVPETYIEQKLNTNMYPTHWIINRDGKIVKRTNEPDVMIEAVGRLAGI</sequence>
<dbReference type="EMBL" id="JBHUPD010000002">
    <property type="protein sequence ID" value="MFD2872948.1"/>
    <property type="molecule type" value="Genomic_DNA"/>
</dbReference>
<proteinExistence type="predicted"/>
<dbReference type="SUPFAM" id="SSF52833">
    <property type="entry name" value="Thioredoxin-like"/>
    <property type="match status" value="1"/>
</dbReference>